<dbReference type="GeneID" id="7038826"/>
<dbReference type="GO" id="GO:0004674">
    <property type="term" value="F:protein serine/threonine kinase activity"/>
    <property type="evidence" value="ECO:0007669"/>
    <property type="project" value="UniProtKB-KW"/>
</dbReference>
<keyword evidence="1" id="KW-0808">Transferase</keyword>
<evidence type="ECO:0000313" key="2">
    <source>
        <dbReference type="Proteomes" id="UP000000742"/>
    </source>
</evidence>
<dbReference type="Proteomes" id="UP000000742">
    <property type="component" value="Chromosome"/>
</dbReference>
<accession>B7GL76</accession>
<name>B7GL76_ANOFW</name>
<evidence type="ECO:0000313" key="1">
    <source>
        <dbReference type="EMBL" id="ACJ34907.1"/>
    </source>
</evidence>
<gene>
    <name evidence="1" type="ordered locus">Aflv_2552</name>
</gene>
<organism evidence="1 2">
    <name type="scientific">Anoxybacillus flavithermus (strain DSM 21510 / WK1)</name>
    <dbReference type="NCBI Taxonomy" id="491915"/>
    <lineage>
        <taxon>Bacteria</taxon>
        <taxon>Bacillati</taxon>
        <taxon>Bacillota</taxon>
        <taxon>Bacilli</taxon>
        <taxon>Bacillales</taxon>
        <taxon>Anoxybacillaceae</taxon>
        <taxon>Anoxybacillus</taxon>
    </lineage>
</organism>
<dbReference type="SUPFAM" id="SSF56112">
    <property type="entry name" value="Protein kinase-like (PK-like)"/>
    <property type="match status" value="1"/>
</dbReference>
<dbReference type="AlphaFoldDB" id="B7GL76"/>
<dbReference type="EMBL" id="CP000922">
    <property type="protein sequence ID" value="ACJ34907.1"/>
    <property type="molecule type" value="Genomic_DNA"/>
</dbReference>
<dbReference type="KEGG" id="afl:Aflv_2552"/>
<dbReference type="STRING" id="491915.Aflv_2552"/>
<sequence>MKLIGFGGTRVVYELNDDIVLKVPKRDQKEAGHKQNENEYDIYVRTKAPMLAEVKGWMETEHGLGLLMERLQPIDWIDESFINFLEVQRKGIRAYVTEEQLRQFAIQNELSFHELLFTINWGVTKDGVLKLFDYGRTLEVCELEISRRIFKK</sequence>
<protein>
    <submittedName>
        <fullName evidence="1">Serine/threonine protein kinase related protein</fullName>
    </submittedName>
</protein>
<proteinExistence type="predicted"/>
<keyword evidence="1" id="KW-0418">Kinase</keyword>
<dbReference type="PATRIC" id="fig|491915.6.peg.2631"/>
<reference evidence="1 2" key="1">
    <citation type="journal article" date="2008" name="Genome Biol.">
        <title>Encapsulated in silica: genome, proteome and physiology of the thermophilic bacterium Anoxybacillus flavithermus WK1.</title>
        <authorList>
            <person name="Saw J.H."/>
            <person name="Mountain B.W."/>
            <person name="Feng L."/>
            <person name="Omelchenko M.V."/>
            <person name="Hou S."/>
            <person name="Saito J.A."/>
            <person name="Stott M.B."/>
            <person name="Li D."/>
            <person name="Zhao G."/>
            <person name="Wu J."/>
            <person name="Galperin M.Y."/>
            <person name="Koonin E.V."/>
            <person name="Makarova K.S."/>
            <person name="Wolf Y.I."/>
            <person name="Rigden D.J."/>
            <person name="Dunfield P.F."/>
            <person name="Wang L."/>
            <person name="Alam M."/>
        </authorList>
    </citation>
    <scope>NUCLEOTIDE SEQUENCE [LARGE SCALE GENOMIC DNA]</scope>
    <source>
        <strain evidence="2">DSM 21510 / WK1</strain>
    </source>
</reference>
<dbReference type="RefSeq" id="WP_012576044.1">
    <property type="nucleotide sequence ID" value="NC_011567.1"/>
</dbReference>
<keyword evidence="1" id="KW-0723">Serine/threonine-protein kinase</keyword>
<dbReference type="InterPro" id="IPR011009">
    <property type="entry name" value="Kinase-like_dom_sf"/>
</dbReference>
<dbReference type="HOGENOM" id="CLU_1718558_0_0_9"/>